<keyword evidence="6 13" id="KW-0812">Transmembrane</keyword>
<keyword evidence="10 13" id="KW-1133">Transmembrane helix</keyword>
<evidence type="ECO:0000256" key="3">
    <source>
        <dbReference type="ARBA" id="ARBA00012438"/>
    </source>
</evidence>
<evidence type="ECO:0000256" key="10">
    <source>
        <dbReference type="ARBA" id="ARBA00022989"/>
    </source>
</evidence>
<dbReference type="GO" id="GO:0016301">
    <property type="term" value="F:kinase activity"/>
    <property type="evidence" value="ECO:0007669"/>
    <property type="project" value="UniProtKB-KW"/>
</dbReference>
<dbReference type="Pfam" id="PF02518">
    <property type="entry name" value="HATPase_c"/>
    <property type="match status" value="1"/>
</dbReference>
<dbReference type="Proteomes" id="UP000640786">
    <property type="component" value="Unassembled WGS sequence"/>
</dbReference>
<dbReference type="PANTHER" id="PTHR45453:SF2">
    <property type="entry name" value="HISTIDINE KINASE"/>
    <property type="match status" value="1"/>
</dbReference>
<evidence type="ECO:0000256" key="6">
    <source>
        <dbReference type="ARBA" id="ARBA00022692"/>
    </source>
</evidence>
<evidence type="ECO:0000256" key="9">
    <source>
        <dbReference type="ARBA" id="ARBA00022840"/>
    </source>
</evidence>
<dbReference type="SMART" id="SM00387">
    <property type="entry name" value="HATPase_c"/>
    <property type="match status" value="1"/>
</dbReference>
<feature type="transmembrane region" description="Helical" evidence="13">
    <location>
        <begin position="35"/>
        <end position="58"/>
    </location>
</feature>
<dbReference type="PROSITE" id="PS50109">
    <property type="entry name" value="HIS_KIN"/>
    <property type="match status" value="1"/>
</dbReference>
<evidence type="ECO:0000259" key="14">
    <source>
        <dbReference type="PROSITE" id="PS50109"/>
    </source>
</evidence>
<evidence type="ECO:0000256" key="13">
    <source>
        <dbReference type="SAM" id="Phobius"/>
    </source>
</evidence>
<accession>A0ABR8RD22</accession>
<dbReference type="InterPro" id="IPR036890">
    <property type="entry name" value="HATPase_C_sf"/>
</dbReference>
<gene>
    <name evidence="15" type="ORF">H9650_15800</name>
</gene>
<feature type="transmembrane region" description="Helical" evidence="13">
    <location>
        <begin position="12"/>
        <end position="29"/>
    </location>
</feature>
<evidence type="ECO:0000256" key="2">
    <source>
        <dbReference type="ARBA" id="ARBA00004651"/>
    </source>
</evidence>
<dbReference type="Gene3D" id="3.30.565.10">
    <property type="entry name" value="Histidine kinase-like ATPase, C-terminal domain"/>
    <property type="match status" value="1"/>
</dbReference>
<evidence type="ECO:0000256" key="11">
    <source>
        <dbReference type="ARBA" id="ARBA00023012"/>
    </source>
</evidence>
<comment type="caution">
    <text evidence="15">The sequence shown here is derived from an EMBL/GenBank/DDBJ whole genome shotgun (WGS) entry which is preliminary data.</text>
</comment>
<dbReference type="InterPro" id="IPR004358">
    <property type="entry name" value="Sig_transdc_His_kin-like_C"/>
</dbReference>
<keyword evidence="16" id="KW-1185">Reference proteome</keyword>
<comment type="subcellular location">
    <subcellularLocation>
        <location evidence="2">Cell membrane</location>
        <topology evidence="2">Multi-pass membrane protein</topology>
    </subcellularLocation>
</comment>
<organism evidence="15 16">
    <name type="scientific">Psychrobacillus faecigallinarum</name>
    <dbReference type="NCBI Taxonomy" id="2762235"/>
    <lineage>
        <taxon>Bacteria</taxon>
        <taxon>Bacillati</taxon>
        <taxon>Bacillota</taxon>
        <taxon>Bacilli</taxon>
        <taxon>Bacillales</taxon>
        <taxon>Bacillaceae</taxon>
        <taxon>Psychrobacillus</taxon>
    </lineage>
</organism>
<dbReference type="PRINTS" id="PR00344">
    <property type="entry name" value="BCTRLSENSOR"/>
</dbReference>
<dbReference type="PANTHER" id="PTHR45453">
    <property type="entry name" value="PHOSPHATE REGULON SENSOR PROTEIN PHOR"/>
    <property type="match status" value="1"/>
</dbReference>
<sequence>MFRLFIREHSIFIIFQFFLVLFIMLLYWLDGFRNIDTAVYSIVISTILTLTFLGTLFVKRMSFYKKILSVPNKIEVVLQKEAHSPEVKQVEIYLQHIYRLYQKEVQLLYATQNRHLQFMNSWVHQMKTPISVLEMMSQNGEQVDSKSVLEETDRLKRGLEAVLMNARLDTFEEDMHIEQVNLKEVVTEEVSKNKRLFISHRVYPVIEMDENCVIATDAKWIRFVVAQFLTNAVKYTMNENKKIFFETTIEDDKVILCVRDEGIGIPASDIKRVTKAFFTGENGRKSGESTGMGLYLAQEICNRLGHKMKINSNVGEGTTVSILFEKLESIERTEMDVDIST</sequence>
<keyword evidence="8 15" id="KW-0418">Kinase</keyword>
<dbReference type="InterPro" id="IPR005467">
    <property type="entry name" value="His_kinase_dom"/>
</dbReference>
<evidence type="ECO:0000256" key="12">
    <source>
        <dbReference type="ARBA" id="ARBA00023136"/>
    </source>
</evidence>
<evidence type="ECO:0000256" key="5">
    <source>
        <dbReference type="ARBA" id="ARBA00022679"/>
    </source>
</evidence>
<evidence type="ECO:0000313" key="16">
    <source>
        <dbReference type="Proteomes" id="UP000640786"/>
    </source>
</evidence>
<protein>
    <recommendedName>
        <fullName evidence="3">histidine kinase</fullName>
        <ecNumber evidence="3">2.7.13.3</ecNumber>
    </recommendedName>
</protein>
<dbReference type="InterPro" id="IPR050351">
    <property type="entry name" value="BphY/WalK/GraS-like"/>
</dbReference>
<dbReference type="InterPro" id="IPR003594">
    <property type="entry name" value="HATPase_dom"/>
</dbReference>
<evidence type="ECO:0000256" key="1">
    <source>
        <dbReference type="ARBA" id="ARBA00000085"/>
    </source>
</evidence>
<evidence type="ECO:0000256" key="4">
    <source>
        <dbReference type="ARBA" id="ARBA00022475"/>
    </source>
</evidence>
<dbReference type="SUPFAM" id="SSF55874">
    <property type="entry name" value="ATPase domain of HSP90 chaperone/DNA topoisomerase II/histidine kinase"/>
    <property type="match status" value="1"/>
</dbReference>
<evidence type="ECO:0000313" key="15">
    <source>
        <dbReference type="EMBL" id="MBD7945575.1"/>
    </source>
</evidence>
<dbReference type="EMBL" id="JACSQO010000009">
    <property type="protein sequence ID" value="MBD7945575.1"/>
    <property type="molecule type" value="Genomic_DNA"/>
</dbReference>
<comment type="catalytic activity">
    <reaction evidence="1">
        <text>ATP + protein L-histidine = ADP + protein N-phospho-L-histidine.</text>
        <dbReference type="EC" id="2.7.13.3"/>
    </reaction>
</comment>
<reference evidence="15 16" key="1">
    <citation type="submission" date="2020-08" db="EMBL/GenBank/DDBJ databases">
        <title>A Genomic Blueprint of the Chicken Gut Microbiome.</title>
        <authorList>
            <person name="Gilroy R."/>
            <person name="Ravi A."/>
            <person name="Getino M."/>
            <person name="Pursley I."/>
            <person name="Horton D.L."/>
            <person name="Alikhan N.-F."/>
            <person name="Baker D."/>
            <person name="Gharbi K."/>
            <person name="Hall N."/>
            <person name="Watson M."/>
            <person name="Adriaenssens E.M."/>
            <person name="Foster-Nyarko E."/>
            <person name="Jarju S."/>
            <person name="Secka A."/>
            <person name="Antonio M."/>
            <person name="Oren A."/>
            <person name="Chaudhuri R."/>
            <person name="La Ragione R.M."/>
            <person name="Hildebrand F."/>
            <person name="Pallen M.J."/>
        </authorList>
    </citation>
    <scope>NUCLEOTIDE SEQUENCE [LARGE SCALE GENOMIC DNA]</scope>
    <source>
        <strain evidence="15 16">Sa2BUA9</strain>
    </source>
</reference>
<keyword evidence="9" id="KW-0067">ATP-binding</keyword>
<dbReference type="RefSeq" id="WP_144539122.1">
    <property type="nucleotide sequence ID" value="NZ_JACSQO010000009.1"/>
</dbReference>
<name>A0ABR8RD22_9BACI</name>
<proteinExistence type="predicted"/>
<feature type="domain" description="Histidine kinase" evidence="14">
    <location>
        <begin position="121"/>
        <end position="328"/>
    </location>
</feature>
<dbReference type="EC" id="2.7.13.3" evidence="3"/>
<keyword evidence="12 13" id="KW-0472">Membrane</keyword>
<evidence type="ECO:0000256" key="7">
    <source>
        <dbReference type="ARBA" id="ARBA00022741"/>
    </source>
</evidence>
<evidence type="ECO:0000256" key="8">
    <source>
        <dbReference type="ARBA" id="ARBA00022777"/>
    </source>
</evidence>
<keyword evidence="11" id="KW-0902">Two-component regulatory system</keyword>
<keyword evidence="5" id="KW-0808">Transferase</keyword>
<keyword evidence="4" id="KW-1003">Cell membrane</keyword>
<keyword evidence="7" id="KW-0547">Nucleotide-binding</keyword>